<evidence type="ECO:0000313" key="2">
    <source>
        <dbReference type="EMBL" id="USW51448.1"/>
    </source>
</evidence>
<dbReference type="Proteomes" id="UP001056384">
    <property type="component" value="Chromosome 3"/>
</dbReference>
<feature type="transmembrane region" description="Helical" evidence="1">
    <location>
        <begin position="87"/>
        <end position="105"/>
    </location>
</feature>
<dbReference type="EMBL" id="CP099420">
    <property type="protein sequence ID" value="USW51448.1"/>
    <property type="molecule type" value="Genomic_DNA"/>
</dbReference>
<reference evidence="2" key="1">
    <citation type="submission" date="2022-06" db="EMBL/GenBank/DDBJ databases">
        <title>Complete genome sequences of two strains of the flax pathogen Septoria linicola.</title>
        <authorList>
            <person name="Lapalu N."/>
            <person name="Simon A."/>
            <person name="Demenou B."/>
            <person name="Paumier D."/>
            <person name="Guillot M.-P."/>
            <person name="Gout L."/>
            <person name="Valade R."/>
        </authorList>
    </citation>
    <scope>NUCLEOTIDE SEQUENCE</scope>
    <source>
        <strain evidence="2">SE15195</strain>
    </source>
</reference>
<feature type="transmembrane region" description="Helical" evidence="1">
    <location>
        <begin position="46"/>
        <end position="66"/>
    </location>
</feature>
<proteinExistence type="predicted"/>
<sequence>MARHSFSVLFATFAQAAGLVPAFGFFDAAMGVWLDETTEYGIKKEIFGSFAPFFTLAAMFATLGRLSCPMIFRQRSDAWKNRKIRRAIRYLLFTVALLLLFGQNWDLVKTGLSLLFTACVGFLLGWLDSCWDDNEEYNRIVALLDRGHGVELIWDAPGAQAPMVRLYREAALFRHRIRIMYDHRIGIGALALLALPFALTFMLIALIGLASLCLLLGHVGAFLSSVLKIILPIPILTNYLEALSSPYSLLVATFLVSGIAAAWIYLAVRYNDFLFDFKIKFPQLATSTKKLVAIEETENLSDDRTVIHQAAVSPEDKPELSDSNPFIRRVLRNTDYDSISQMHEPTPQARLRPTASTFEFSPQPRSEPRLRPTAKDFQFTPERQRLPSGISRAGPRNWDWPAHGGGFIVREMSGSLDGVQEGDRLKDSQWAH</sequence>
<keyword evidence="1" id="KW-0472">Membrane</keyword>
<keyword evidence="1" id="KW-0812">Transmembrane</keyword>
<feature type="transmembrane region" description="Helical" evidence="1">
    <location>
        <begin position="111"/>
        <end position="131"/>
    </location>
</feature>
<feature type="transmembrane region" description="Helical" evidence="1">
    <location>
        <begin position="247"/>
        <end position="268"/>
    </location>
</feature>
<evidence type="ECO:0000256" key="1">
    <source>
        <dbReference type="SAM" id="Phobius"/>
    </source>
</evidence>
<feature type="transmembrane region" description="Helical" evidence="1">
    <location>
        <begin position="185"/>
        <end position="209"/>
    </location>
</feature>
<keyword evidence="1" id="KW-1133">Transmembrane helix</keyword>
<feature type="transmembrane region" description="Helical" evidence="1">
    <location>
        <begin position="215"/>
        <end position="235"/>
    </location>
</feature>
<name>A0A9Q9ASQ6_9PEZI</name>
<dbReference type="AlphaFoldDB" id="A0A9Q9ASQ6"/>
<evidence type="ECO:0000313" key="3">
    <source>
        <dbReference type="Proteomes" id="UP001056384"/>
    </source>
</evidence>
<keyword evidence="3" id="KW-1185">Reference proteome</keyword>
<organism evidence="2 3">
    <name type="scientific">Septoria linicola</name>
    <dbReference type="NCBI Taxonomy" id="215465"/>
    <lineage>
        <taxon>Eukaryota</taxon>
        <taxon>Fungi</taxon>
        <taxon>Dikarya</taxon>
        <taxon>Ascomycota</taxon>
        <taxon>Pezizomycotina</taxon>
        <taxon>Dothideomycetes</taxon>
        <taxon>Dothideomycetidae</taxon>
        <taxon>Mycosphaerellales</taxon>
        <taxon>Mycosphaerellaceae</taxon>
        <taxon>Septoria</taxon>
    </lineage>
</organism>
<gene>
    <name evidence="2" type="ORF">Slin15195_G047670</name>
</gene>
<protein>
    <submittedName>
        <fullName evidence="2">Uncharacterized protein</fullName>
    </submittedName>
</protein>
<accession>A0A9Q9ASQ6</accession>